<dbReference type="GO" id="GO:0009734">
    <property type="term" value="P:auxin-activated signaling pathway"/>
    <property type="evidence" value="ECO:0000250"/>
    <property type="project" value="UniProtKB"/>
</dbReference>
<dbReference type="Gene3D" id="1.20.1280.50">
    <property type="match status" value="1"/>
</dbReference>
<evidence type="ECO:0000313" key="4">
    <source>
        <dbReference type="EnsemblPlants" id="Pp3c24_9800V3.1"/>
    </source>
</evidence>
<dbReference type="PANTHER" id="PTHR16134">
    <property type="entry name" value="F-BOX/TPR REPEAT PROTEIN POF3"/>
    <property type="match status" value="1"/>
</dbReference>
<dbReference type="SUPFAM" id="SSF52047">
    <property type="entry name" value="RNI-like"/>
    <property type="match status" value="1"/>
</dbReference>
<evidence type="ECO:0000313" key="5">
    <source>
        <dbReference type="Proteomes" id="UP000006727"/>
    </source>
</evidence>
<dbReference type="Gramene" id="Pp3c24_9800V3.1">
    <property type="protein sequence ID" value="Pp3c24_9800V3.1"/>
    <property type="gene ID" value="Pp3c24_9800"/>
</dbReference>
<dbReference type="CDD" id="cd22159">
    <property type="entry name" value="F-box_AtTIR1-like"/>
    <property type="match status" value="1"/>
</dbReference>
<dbReference type="InterPro" id="IPR006553">
    <property type="entry name" value="Leu-rich_rpt_Cys-con_subtyp"/>
</dbReference>
<dbReference type="InterPro" id="IPR032675">
    <property type="entry name" value="LRR_dom_sf"/>
</dbReference>
<organism evidence="3">
    <name type="scientific">Physcomitrium patens</name>
    <name type="common">Spreading-leaved earth moss</name>
    <name type="synonym">Physcomitrella patens</name>
    <dbReference type="NCBI Taxonomy" id="3218"/>
    <lineage>
        <taxon>Eukaryota</taxon>
        <taxon>Viridiplantae</taxon>
        <taxon>Streptophyta</taxon>
        <taxon>Embryophyta</taxon>
        <taxon>Bryophyta</taxon>
        <taxon>Bryophytina</taxon>
        <taxon>Bryopsida</taxon>
        <taxon>Funariidae</taxon>
        <taxon>Funariales</taxon>
        <taxon>Funariaceae</taxon>
        <taxon>Physcomitrium</taxon>
    </lineage>
</organism>
<dbReference type="Pfam" id="PF18511">
    <property type="entry name" value="F-box_5"/>
    <property type="match status" value="1"/>
</dbReference>
<dbReference type="Gene3D" id="3.80.10.10">
    <property type="entry name" value="Ribonuclease Inhibitor"/>
    <property type="match status" value="1"/>
</dbReference>
<dbReference type="Gramene" id="Pp3c24_9814V3.1">
    <property type="protein sequence ID" value="Pp3c24_9814V3.1"/>
    <property type="gene ID" value="Pp3c24_9814"/>
</dbReference>
<reference evidence="4" key="3">
    <citation type="submission" date="2020-12" db="UniProtKB">
        <authorList>
            <consortium name="EnsemblPlants"/>
        </authorList>
    </citation>
    <scope>IDENTIFICATION</scope>
</reference>
<dbReference type="InterPro" id="IPR001611">
    <property type="entry name" value="Leu-rich_rpt"/>
</dbReference>
<dbReference type="Proteomes" id="UP000006727">
    <property type="component" value="Chromosome 24"/>
</dbReference>
<dbReference type="Pfam" id="PF18791">
    <property type="entry name" value="Transp_inhibit"/>
    <property type="match status" value="1"/>
</dbReference>
<dbReference type="EnsemblPlants" id="Pp3c24_9800V3.1">
    <property type="protein sequence ID" value="Pp3c24_9800V3.1"/>
    <property type="gene ID" value="Pp3c24_9800"/>
</dbReference>
<dbReference type="EnsemblPlants" id="Pp3c24_9814V3.1">
    <property type="protein sequence ID" value="Pp3c24_9814V3.1"/>
    <property type="gene ID" value="Pp3c24_9814"/>
</dbReference>
<dbReference type="GO" id="GO:0019005">
    <property type="term" value="C:SCF ubiquitin ligase complex"/>
    <property type="evidence" value="ECO:0000318"/>
    <property type="project" value="GO_Central"/>
</dbReference>
<dbReference type="OrthoDB" id="423607at2759"/>
<dbReference type="EMBL" id="ABEU02000024">
    <property type="protein sequence ID" value="PNR28273.1"/>
    <property type="molecule type" value="Genomic_DNA"/>
</dbReference>
<dbReference type="PaxDb" id="3218-PP1S196_87V6.1"/>
<feature type="domain" description="COI1 F-box" evidence="1">
    <location>
        <begin position="5"/>
        <end position="42"/>
    </location>
</feature>
<dbReference type="GO" id="GO:0031146">
    <property type="term" value="P:SCF-dependent proteasomal ubiquitin-dependent protein catabolic process"/>
    <property type="evidence" value="ECO:0000318"/>
    <property type="project" value="GO_Central"/>
</dbReference>
<reference evidence="3 5" key="1">
    <citation type="journal article" date="2008" name="Science">
        <title>The Physcomitrella genome reveals evolutionary insights into the conquest of land by plants.</title>
        <authorList>
            <person name="Rensing S."/>
            <person name="Lang D."/>
            <person name="Zimmer A."/>
            <person name="Terry A."/>
            <person name="Salamov A."/>
            <person name="Shapiro H."/>
            <person name="Nishiyama T."/>
            <person name="Perroud P.-F."/>
            <person name="Lindquist E."/>
            <person name="Kamisugi Y."/>
            <person name="Tanahashi T."/>
            <person name="Sakakibara K."/>
            <person name="Fujita T."/>
            <person name="Oishi K."/>
            <person name="Shin-I T."/>
            <person name="Kuroki Y."/>
            <person name="Toyoda A."/>
            <person name="Suzuki Y."/>
            <person name="Hashimoto A."/>
            <person name="Yamaguchi K."/>
            <person name="Sugano A."/>
            <person name="Kohara Y."/>
            <person name="Fujiyama A."/>
            <person name="Anterola A."/>
            <person name="Aoki S."/>
            <person name="Ashton N."/>
            <person name="Barbazuk W.B."/>
            <person name="Barker E."/>
            <person name="Bennetzen J."/>
            <person name="Bezanilla M."/>
            <person name="Blankenship R."/>
            <person name="Cho S.H."/>
            <person name="Dutcher S."/>
            <person name="Estelle M."/>
            <person name="Fawcett J.A."/>
            <person name="Gundlach H."/>
            <person name="Hanada K."/>
            <person name="Heyl A."/>
            <person name="Hicks K.A."/>
            <person name="Hugh J."/>
            <person name="Lohr M."/>
            <person name="Mayer K."/>
            <person name="Melkozernov A."/>
            <person name="Murata T."/>
            <person name="Nelson D."/>
            <person name="Pils B."/>
            <person name="Prigge M."/>
            <person name="Reiss B."/>
            <person name="Renner T."/>
            <person name="Rombauts S."/>
            <person name="Rushton P."/>
            <person name="Sanderfoot A."/>
            <person name="Schween G."/>
            <person name="Shiu S.-H."/>
            <person name="Stueber K."/>
            <person name="Theodoulou F.L."/>
            <person name="Tu H."/>
            <person name="Van de Peer Y."/>
            <person name="Verrier P.J."/>
            <person name="Waters E."/>
            <person name="Wood A."/>
            <person name="Yang L."/>
            <person name="Cove D."/>
            <person name="Cuming A."/>
            <person name="Hasebe M."/>
            <person name="Lucas S."/>
            <person name="Mishler D.B."/>
            <person name="Reski R."/>
            <person name="Grigoriev I."/>
            <person name="Quatrano R.S."/>
            <person name="Boore J.L."/>
        </authorList>
    </citation>
    <scope>NUCLEOTIDE SEQUENCE [LARGE SCALE GENOMIC DNA]</scope>
    <source>
        <strain evidence="4 5">cv. Gransden 2004</strain>
    </source>
</reference>
<reference evidence="3 5" key="2">
    <citation type="journal article" date="2018" name="Plant J.">
        <title>The Physcomitrella patens chromosome-scale assembly reveals moss genome structure and evolution.</title>
        <authorList>
            <person name="Lang D."/>
            <person name="Ullrich K.K."/>
            <person name="Murat F."/>
            <person name="Fuchs J."/>
            <person name="Jenkins J."/>
            <person name="Haas F.B."/>
            <person name="Piednoel M."/>
            <person name="Gundlach H."/>
            <person name="Van Bel M."/>
            <person name="Meyberg R."/>
            <person name="Vives C."/>
            <person name="Morata J."/>
            <person name="Symeonidi A."/>
            <person name="Hiss M."/>
            <person name="Muchero W."/>
            <person name="Kamisugi Y."/>
            <person name="Saleh O."/>
            <person name="Blanc G."/>
            <person name="Decker E.L."/>
            <person name="van Gessel N."/>
            <person name="Grimwood J."/>
            <person name="Hayes R.D."/>
            <person name="Graham S.W."/>
            <person name="Gunter L.E."/>
            <person name="McDaniel S.F."/>
            <person name="Hoernstein S.N.W."/>
            <person name="Larsson A."/>
            <person name="Li F.W."/>
            <person name="Perroud P.F."/>
            <person name="Phillips J."/>
            <person name="Ranjan P."/>
            <person name="Rokshar D.S."/>
            <person name="Rothfels C.J."/>
            <person name="Schneider L."/>
            <person name="Shu S."/>
            <person name="Stevenson D.W."/>
            <person name="Thummler F."/>
            <person name="Tillich M."/>
            <person name="Villarreal Aguilar J.C."/>
            <person name="Widiez T."/>
            <person name="Wong G.K."/>
            <person name="Wymore A."/>
            <person name="Zhang Y."/>
            <person name="Zimmer A.D."/>
            <person name="Quatrano R.S."/>
            <person name="Mayer K.F.X."/>
            <person name="Goodstein D."/>
            <person name="Casacuberta J.M."/>
            <person name="Vandepoele K."/>
            <person name="Reski R."/>
            <person name="Cuming A.C."/>
            <person name="Tuskan G.A."/>
            <person name="Maumus F."/>
            <person name="Salse J."/>
            <person name="Schmutz J."/>
            <person name="Rensing S.A."/>
        </authorList>
    </citation>
    <scope>NUCLEOTIDE SEQUENCE [LARGE SCALE GENOMIC DNA]</scope>
    <source>
        <strain evidence="4 5">cv. Gransden 2004</strain>
    </source>
</reference>
<feature type="domain" description="Transport inhibitor response 1" evidence="2">
    <location>
        <begin position="62"/>
        <end position="108"/>
    </location>
</feature>
<dbReference type="FunFam" id="1.20.1280.50:FF:000006">
    <property type="entry name" value="Transport inhibitor response 1"/>
    <property type="match status" value="1"/>
</dbReference>
<dbReference type="InterPro" id="IPR041567">
    <property type="entry name" value="COI1_F-box"/>
</dbReference>
<evidence type="ECO:0000259" key="1">
    <source>
        <dbReference type="Pfam" id="PF18511"/>
    </source>
</evidence>
<dbReference type="AlphaFoldDB" id="A9TAY1"/>
<dbReference type="InterPro" id="IPR041101">
    <property type="entry name" value="Transp_inhibit"/>
</dbReference>
<sequence>MLSVFPDEVLEHVLVFLTDHRDRNSVSLVCKAWCRTEGWSRRSVFIGNCYAASPNLLLRRFPKLTSLEMKGRPRFTDFGLVPSNWGAFIQPWIEALAEHYAGLECLRLKRMTVSDESLRIIALAFPNFRSLRLASCDGFTTDGLQWITRHCRHLKELDLQENEIQVRSVGWLTAFPESQTTLESLSFANIQTPLDEYDFHSLYALVARCPRLKRLKLNREVTLEQMQKLLLLAPQLEDLGTGAYNQKLTWGKLHDLQASFRKVKNIRSLSGFWDVSPRCLPTCFPICNELITLDLSTVALTTADFTKSTTNCVKLRRLLVQDSVGDEGLLHVARCCKQLTELRVYPFNNQSNVTEKGFIAISEGCRDMRKILYFCKQMSNAAMIQFARNCPNMTHFRMAMVTVYDRDCVTNDPLDEGFGAVCKLCKNLRRLSLSGLLTDKTFEYIGMYAKKLETLSVAFAGDTDLGMVNVLDGCPALRKLEVRDCPFGDEALLSGIEKYESMRALWMSSCQLTRDGVQFLADKNPNLNVEIIVDVEKSHDPEYVEKLYVYRSIAGPREDAPYFVDTL</sequence>
<dbReference type="SUPFAM" id="SSF81383">
    <property type="entry name" value="F-box domain"/>
    <property type="match status" value="1"/>
</dbReference>
<keyword evidence="5" id="KW-1185">Reference proteome</keyword>
<dbReference type="Pfam" id="PF13516">
    <property type="entry name" value="LRR_6"/>
    <property type="match status" value="1"/>
</dbReference>
<dbReference type="GO" id="GO:0000822">
    <property type="term" value="F:inositol hexakisphosphate binding"/>
    <property type="evidence" value="ECO:0000250"/>
    <property type="project" value="UniProtKB"/>
</dbReference>
<dbReference type="OMA" id="HYAGLEC"/>
<dbReference type="SMR" id="A9TAY1"/>
<protein>
    <submittedName>
        <fullName evidence="3 4">Uncharacterized protein</fullName>
    </submittedName>
</protein>
<dbReference type="SMART" id="SM00367">
    <property type="entry name" value="LRR_CC"/>
    <property type="match status" value="7"/>
</dbReference>
<dbReference type="InterPro" id="IPR036047">
    <property type="entry name" value="F-box-like_dom_sf"/>
</dbReference>
<dbReference type="PANTHER" id="PTHR16134:SF148">
    <property type="entry name" value="S-PHASE KINASE-ASSOCIATED PROTEIN 2, ISOFORM A"/>
    <property type="match status" value="1"/>
</dbReference>
<evidence type="ECO:0000259" key="2">
    <source>
        <dbReference type="Pfam" id="PF18791"/>
    </source>
</evidence>
<accession>A9TAY1</accession>
<proteinExistence type="predicted"/>
<dbReference type="eggNOG" id="KOG1947">
    <property type="taxonomic scope" value="Eukaryota"/>
</dbReference>
<evidence type="ECO:0000313" key="3">
    <source>
        <dbReference type="EMBL" id="PNR28273.1"/>
    </source>
</evidence>
<dbReference type="HOGENOM" id="CLU_022456_1_0_1"/>
<gene>
    <name evidence="4" type="primary">LOC112276627</name>
    <name evidence="3" type="ORF">PHYPA_028865</name>
</gene>
<name>A9TAY1_PHYPA</name>
<dbReference type="STRING" id="3218.A9TAY1"/>